<gene>
    <name evidence="2" type="ORF">POM88_039007</name>
</gene>
<protein>
    <recommendedName>
        <fullName evidence="1">Chorismate-utilising enzyme C-terminal domain-containing protein</fullName>
    </recommendedName>
</protein>
<evidence type="ECO:0000259" key="1">
    <source>
        <dbReference type="Pfam" id="PF00425"/>
    </source>
</evidence>
<dbReference type="InterPro" id="IPR005801">
    <property type="entry name" value="ADC_synthase"/>
</dbReference>
<name>A0AAD8HBG6_9APIA</name>
<dbReference type="EMBL" id="JAUIZM010000009">
    <property type="protein sequence ID" value="KAK1363446.1"/>
    <property type="molecule type" value="Genomic_DNA"/>
</dbReference>
<proteinExistence type="predicted"/>
<reference evidence="2" key="2">
    <citation type="submission" date="2023-05" db="EMBL/GenBank/DDBJ databases">
        <authorList>
            <person name="Schelkunov M.I."/>
        </authorList>
    </citation>
    <scope>NUCLEOTIDE SEQUENCE</scope>
    <source>
        <strain evidence="2">Hsosn_3</strain>
        <tissue evidence="2">Leaf</tissue>
    </source>
</reference>
<accession>A0AAD8HBG6</accession>
<dbReference type="GO" id="GO:0000162">
    <property type="term" value="P:L-tryptophan biosynthetic process"/>
    <property type="evidence" value="ECO:0007669"/>
    <property type="project" value="TreeGrafter"/>
</dbReference>
<feature type="domain" description="Chorismate-utilising enzyme C-terminal" evidence="1">
    <location>
        <begin position="9"/>
        <end position="47"/>
    </location>
</feature>
<dbReference type="GO" id="GO:0046820">
    <property type="term" value="F:4-amino-4-deoxychorismate synthase activity"/>
    <property type="evidence" value="ECO:0007669"/>
    <property type="project" value="TreeGrafter"/>
</dbReference>
<dbReference type="Pfam" id="PF00425">
    <property type="entry name" value="Chorismate_bind"/>
    <property type="match status" value="1"/>
</dbReference>
<reference evidence="2" key="1">
    <citation type="submission" date="2023-02" db="EMBL/GenBank/DDBJ databases">
        <title>Genome of toxic invasive species Heracleum sosnowskyi carries increased number of genes despite the absence of recent whole-genome duplications.</title>
        <authorList>
            <person name="Schelkunov M."/>
            <person name="Shtratnikova V."/>
            <person name="Makarenko M."/>
            <person name="Klepikova A."/>
            <person name="Omelchenko D."/>
            <person name="Novikova G."/>
            <person name="Obukhova E."/>
            <person name="Bogdanov V."/>
            <person name="Penin A."/>
            <person name="Logacheva M."/>
        </authorList>
    </citation>
    <scope>NUCLEOTIDE SEQUENCE</scope>
    <source>
        <strain evidence="2">Hsosn_3</strain>
        <tissue evidence="2">Leaf</tissue>
    </source>
</reference>
<dbReference type="PANTHER" id="PTHR11236">
    <property type="entry name" value="AMINOBENZOATE/ANTHRANILATE SYNTHASE"/>
    <property type="match status" value="1"/>
</dbReference>
<dbReference type="Gene3D" id="3.60.120.10">
    <property type="entry name" value="Anthranilate synthase"/>
    <property type="match status" value="2"/>
</dbReference>
<dbReference type="GO" id="GO:0008153">
    <property type="term" value="P:4-aminobenzoate biosynthetic process"/>
    <property type="evidence" value="ECO:0007669"/>
    <property type="project" value="TreeGrafter"/>
</dbReference>
<dbReference type="AlphaFoldDB" id="A0AAD8HBG6"/>
<comment type="caution">
    <text evidence="2">The sequence shown here is derived from an EMBL/GenBank/DDBJ whole genome shotgun (WGS) entry which is preliminary data.</text>
</comment>
<evidence type="ECO:0000313" key="3">
    <source>
        <dbReference type="Proteomes" id="UP001237642"/>
    </source>
</evidence>
<dbReference type="InterPro" id="IPR015890">
    <property type="entry name" value="Chorismate_C"/>
</dbReference>
<dbReference type="GO" id="GO:0005737">
    <property type="term" value="C:cytoplasm"/>
    <property type="evidence" value="ECO:0007669"/>
    <property type="project" value="TreeGrafter"/>
</dbReference>
<sequence length="111" mass="12407">MPHYFTLLLSYSEKDQTENLIIVDLLRNDLGRVRGPGSVYVPRLMELLDSLESCSRGIYSGCIGYFSSCVGAGGAIIALSNPEEEYKEMLLKARAPVIVMVMEHHRNTNQN</sequence>
<evidence type="ECO:0000313" key="2">
    <source>
        <dbReference type="EMBL" id="KAK1363446.1"/>
    </source>
</evidence>
<keyword evidence="3" id="KW-1185">Reference proteome</keyword>
<dbReference type="PANTHER" id="PTHR11236:SF18">
    <property type="entry name" value="AMINODEOXYCHORISMATE SYNTHASE"/>
    <property type="match status" value="1"/>
</dbReference>
<dbReference type="Proteomes" id="UP001237642">
    <property type="component" value="Unassembled WGS sequence"/>
</dbReference>
<dbReference type="InterPro" id="IPR019999">
    <property type="entry name" value="Anth_synth_I-like"/>
</dbReference>
<dbReference type="SUPFAM" id="SSF56322">
    <property type="entry name" value="ADC synthase"/>
    <property type="match status" value="1"/>
</dbReference>
<organism evidence="2 3">
    <name type="scientific">Heracleum sosnowskyi</name>
    <dbReference type="NCBI Taxonomy" id="360622"/>
    <lineage>
        <taxon>Eukaryota</taxon>
        <taxon>Viridiplantae</taxon>
        <taxon>Streptophyta</taxon>
        <taxon>Embryophyta</taxon>
        <taxon>Tracheophyta</taxon>
        <taxon>Spermatophyta</taxon>
        <taxon>Magnoliopsida</taxon>
        <taxon>eudicotyledons</taxon>
        <taxon>Gunneridae</taxon>
        <taxon>Pentapetalae</taxon>
        <taxon>asterids</taxon>
        <taxon>campanulids</taxon>
        <taxon>Apiales</taxon>
        <taxon>Apiaceae</taxon>
        <taxon>Apioideae</taxon>
        <taxon>apioid superclade</taxon>
        <taxon>Tordylieae</taxon>
        <taxon>Tordyliinae</taxon>
        <taxon>Heracleum</taxon>
    </lineage>
</organism>